<evidence type="ECO:0000313" key="3">
    <source>
        <dbReference type="EMBL" id="TLS53834.1"/>
    </source>
</evidence>
<dbReference type="Gene3D" id="3.40.50.1110">
    <property type="entry name" value="SGNH hydrolase"/>
    <property type="match status" value="1"/>
</dbReference>
<dbReference type="EMBL" id="VCIW01000001">
    <property type="protein sequence ID" value="TLS53834.1"/>
    <property type="molecule type" value="Genomic_DNA"/>
</dbReference>
<keyword evidence="4" id="KW-1185">Reference proteome</keyword>
<dbReference type="AlphaFoldDB" id="A0A5R9GJY3"/>
<dbReference type="Proteomes" id="UP000309676">
    <property type="component" value="Unassembled WGS sequence"/>
</dbReference>
<dbReference type="PANTHER" id="PTHR11852">
    <property type="entry name" value="PLATELET-ACTIVATING FACTOR ACETYLHYDROLASE"/>
    <property type="match status" value="1"/>
</dbReference>
<comment type="similarity">
    <text evidence="1">Belongs to the 'GDSL' lipolytic enzyme family. Platelet-activating factor acetylhydrolase IB beta/gamma subunits subfamily.</text>
</comment>
<protein>
    <submittedName>
        <fullName evidence="3">G-D-S-L family lipolytic protein</fullName>
    </submittedName>
</protein>
<feature type="domain" description="SGNH hydrolase-type esterase" evidence="2">
    <location>
        <begin position="58"/>
        <end position="234"/>
    </location>
</feature>
<gene>
    <name evidence="3" type="ORF">FE782_00285</name>
</gene>
<sequence length="246" mass="28160">MIFDNPSSEVKTLKNKRESAVNTATIPVPKLEEDCYDWWERHEEALRKQVEINPEIVLIGDSITHFWGGEPRTESIQGAPEAWNSVFSSYRVLNLGFGWDRTQNVLWRLDHGEMNGLTPRTVVILIGTNNTSETVNARANRPEEIAEGLRAICDRVEALAPQANIIIMAVFPREQHPDHPRRKRIAEMNALYAELAEERRYAFVDIGPQLLESDGTLSEQTAPDFCHLTERGYRCWANALRPLLRR</sequence>
<dbReference type="InterPro" id="IPR013830">
    <property type="entry name" value="SGNH_hydro"/>
</dbReference>
<organism evidence="3 4">
    <name type="scientific">Paenibacillus antri</name>
    <dbReference type="NCBI Taxonomy" id="2582848"/>
    <lineage>
        <taxon>Bacteria</taxon>
        <taxon>Bacillati</taxon>
        <taxon>Bacillota</taxon>
        <taxon>Bacilli</taxon>
        <taxon>Bacillales</taxon>
        <taxon>Paenibacillaceae</taxon>
        <taxon>Paenibacillus</taxon>
    </lineage>
</organism>
<comment type="caution">
    <text evidence="3">The sequence shown here is derived from an EMBL/GenBank/DDBJ whole genome shotgun (WGS) entry which is preliminary data.</text>
</comment>
<dbReference type="InterPro" id="IPR036514">
    <property type="entry name" value="SGNH_hydro_sf"/>
</dbReference>
<name>A0A5R9GJY3_9BACL</name>
<dbReference type="Pfam" id="PF13472">
    <property type="entry name" value="Lipase_GDSL_2"/>
    <property type="match status" value="1"/>
</dbReference>
<dbReference type="PANTHER" id="PTHR11852:SF0">
    <property type="entry name" value="PLATELET-ACTIVATING FACTOR ACETYLHYDROLASE IB SUBUNIT BETA HOMOLOG"/>
    <property type="match status" value="1"/>
</dbReference>
<dbReference type="SUPFAM" id="SSF52266">
    <property type="entry name" value="SGNH hydrolase"/>
    <property type="match status" value="1"/>
</dbReference>
<evidence type="ECO:0000256" key="1">
    <source>
        <dbReference type="ARBA" id="ARBA00038184"/>
    </source>
</evidence>
<evidence type="ECO:0000259" key="2">
    <source>
        <dbReference type="Pfam" id="PF13472"/>
    </source>
</evidence>
<evidence type="ECO:0000313" key="4">
    <source>
        <dbReference type="Proteomes" id="UP000309676"/>
    </source>
</evidence>
<reference evidence="3 4" key="1">
    <citation type="submission" date="2019-05" db="EMBL/GenBank/DDBJ databases">
        <authorList>
            <person name="Narsing Rao M.P."/>
            <person name="Li W.J."/>
        </authorList>
    </citation>
    <scope>NUCLEOTIDE SEQUENCE [LARGE SCALE GENOMIC DNA]</scope>
    <source>
        <strain evidence="3 4">SYSU_K30003</strain>
    </source>
</reference>
<proteinExistence type="inferred from homology"/>
<accession>A0A5R9GJY3</accession>
<dbReference type="OrthoDB" id="2513075at2"/>